<dbReference type="Gene3D" id="1.10.150.60">
    <property type="entry name" value="ARID DNA-binding domain"/>
    <property type="match status" value="1"/>
</dbReference>
<evidence type="ECO:0000313" key="2">
    <source>
        <dbReference type="EMBL" id="CAG2066397.1"/>
    </source>
</evidence>
<dbReference type="Pfam" id="PF01388">
    <property type="entry name" value="ARID"/>
    <property type="match status" value="1"/>
</dbReference>
<accession>A0ABN7PF34</accession>
<feature type="non-terminal residue" evidence="2">
    <location>
        <position position="1"/>
    </location>
</feature>
<sequence length="105" mass="12247">SWQPPFTVDVDNFKFTPRIQHLNELEVYLRVAKGGLEVTTKERKWSKVASRMGYPQGKSIGTLLKSHYERILYPFDIFQQEKNLSQIPILSIETLKLFVNSSYLV</sequence>
<reference evidence="2" key="1">
    <citation type="submission" date="2021-03" db="EMBL/GenBank/DDBJ databases">
        <authorList>
            <person name="Tran Van P."/>
        </authorList>
    </citation>
    <scope>NUCLEOTIDE SEQUENCE</scope>
</reference>
<dbReference type="EMBL" id="CAJPIN010053779">
    <property type="protein sequence ID" value="CAG2066397.1"/>
    <property type="molecule type" value="Genomic_DNA"/>
</dbReference>
<evidence type="ECO:0000313" key="3">
    <source>
        <dbReference type="Proteomes" id="UP001153148"/>
    </source>
</evidence>
<proteinExistence type="predicted"/>
<organism evidence="2 3">
    <name type="scientific">Timema podura</name>
    <name type="common">Walking stick</name>
    <dbReference type="NCBI Taxonomy" id="61482"/>
    <lineage>
        <taxon>Eukaryota</taxon>
        <taxon>Metazoa</taxon>
        <taxon>Ecdysozoa</taxon>
        <taxon>Arthropoda</taxon>
        <taxon>Hexapoda</taxon>
        <taxon>Insecta</taxon>
        <taxon>Pterygota</taxon>
        <taxon>Neoptera</taxon>
        <taxon>Polyneoptera</taxon>
        <taxon>Phasmatodea</taxon>
        <taxon>Timematodea</taxon>
        <taxon>Timematoidea</taxon>
        <taxon>Timematidae</taxon>
        <taxon>Timema</taxon>
    </lineage>
</organism>
<dbReference type="SMART" id="SM01014">
    <property type="entry name" value="ARID"/>
    <property type="match status" value="1"/>
</dbReference>
<evidence type="ECO:0000259" key="1">
    <source>
        <dbReference type="PROSITE" id="PS51011"/>
    </source>
</evidence>
<feature type="domain" description="ARID" evidence="1">
    <location>
        <begin position="1"/>
        <end position="80"/>
    </location>
</feature>
<keyword evidence="3" id="KW-1185">Reference proteome</keyword>
<dbReference type="InterPro" id="IPR001606">
    <property type="entry name" value="ARID_dom"/>
</dbReference>
<dbReference type="SMART" id="SM00501">
    <property type="entry name" value="BRIGHT"/>
    <property type="match status" value="1"/>
</dbReference>
<dbReference type="SUPFAM" id="SSF46774">
    <property type="entry name" value="ARID-like"/>
    <property type="match status" value="1"/>
</dbReference>
<comment type="caution">
    <text evidence="2">The sequence shown here is derived from an EMBL/GenBank/DDBJ whole genome shotgun (WGS) entry which is preliminary data.</text>
</comment>
<name>A0ABN7PF34_TIMPD</name>
<dbReference type="Proteomes" id="UP001153148">
    <property type="component" value="Unassembled WGS sequence"/>
</dbReference>
<protein>
    <recommendedName>
        <fullName evidence="1">ARID domain-containing protein</fullName>
    </recommendedName>
</protein>
<dbReference type="PROSITE" id="PS51011">
    <property type="entry name" value="ARID"/>
    <property type="match status" value="1"/>
</dbReference>
<gene>
    <name evidence="2" type="ORF">TPAB3V08_LOCUS13340</name>
</gene>
<dbReference type="InterPro" id="IPR036431">
    <property type="entry name" value="ARID_dom_sf"/>
</dbReference>